<evidence type="ECO:0000256" key="1">
    <source>
        <dbReference type="ARBA" id="ARBA00001936"/>
    </source>
</evidence>
<protein>
    <recommendedName>
        <fullName evidence="8">Nudix hydrolase domain-containing protein</fullName>
    </recommendedName>
</protein>
<feature type="region of interest" description="Disordered" evidence="7">
    <location>
        <begin position="488"/>
        <end position="507"/>
    </location>
</feature>
<feature type="region of interest" description="Disordered" evidence="7">
    <location>
        <begin position="547"/>
        <end position="571"/>
    </location>
</feature>
<dbReference type="SUPFAM" id="SSF55811">
    <property type="entry name" value="Nudix"/>
    <property type="match status" value="1"/>
</dbReference>
<feature type="compositionally biased region" description="Acidic residues" evidence="7">
    <location>
        <begin position="929"/>
        <end position="939"/>
    </location>
</feature>
<comment type="cofactor">
    <cofactor evidence="1">
        <name>Mn(2+)</name>
        <dbReference type="ChEBI" id="CHEBI:29035"/>
    </cofactor>
</comment>
<dbReference type="EMBL" id="JAZGSY010000010">
    <property type="protein sequence ID" value="KAL1843741.1"/>
    <property type="molecule type" value="Genomic_DNA"/>
</dbReference>
<keyword evidence="6" id="KW-0464">Manganese</keyword>
<evidence type="ECO:0000256" key="2">
    <source>
        <dbReference type="ARBA" id="ARBA00001946"/>
    </source>
</evidence>
<feature type="compositionally biased region" description="Polar residues" evidence="7">
    <location>
        <begin position="356"/>
        <end position="365"/>
    </location>
</feature>
<feature type="compositionally biased region" description="Polar residues" evidence="7">
    <location>
        <begin position="915"/>
        <end position="928"/>
    </location>
</feature>
<dbReference type="InterPro" id="IPR045121">
    <property type="entry name" value="CoAse"/>
</dbReference>
<dbReference type="PANTHER" id="PTHR12992:SF24">
    <property type="entry name" value="PEROXISOMAL COENZYME A DIPHOSPHATASE NUDT7"/>
    <property type="match status" value="1"/>
</dbReference>
<feature type="compositionally biased region" description="Basic and acidic residues" evidence="7">
    <location>
        <begin position="34"/>
        <end position="43"/>
    </location>
</feature>
<feature type="region of interest" description="Disordered" evidence="7">
    <location>
        <begin position="1"/>
        <end position="113"/>
    </location>
</feature>
<feature type="compositionally biased region" description="Basic and acidic residues" evidence="7">
    <location>
        <begin position="88"/>
        <end position="101"/>
    </location>
</feature>
<dbReference type="PROSITE" id="PS51462">
    <property type="entry name" value="NUDIX"/>
    <property type="match status" value="1"/>
</dbReference>
<evidence type="ECO:0000259" key="8">
    <source>
        <dbReference type="PROSITE" id="PS51462"/>
    </source>
</evidence>
<organism evidence="9 10">
    <name type="scientific">Humicola insolens</name>
    <name type="common">Soft-rot fungus</name>
    <dbReference type="NCBI Taxonomy" id="85995"/>
    <lineage>
        <taxon>Eukaryota</taxon>
        <taxon>Fungi</taxon>
        <taxon>Dikarya</taxon>
        <taxon>Ascomycota</taxon>
        <taxon>Pezizomycotina</taxon>
        <taxon>Sordariomycetes</taxon>
        <taxon>Sordariomycetidae</taxon>
        <taxon>Sordariales</taxon>
        <taxon>Chaetomiaceae</taxon>
        <taxon>Mycothermus</taxon>
    </lineage>
</organism>
<dbReference type="PANTHER" id="PTHR12992">
    <property type="entry name" value="NUDIX HYDROLASE"/>
    <property type="match status" value="1"/>
</dbReference>
<feature type="region of interest" description="Disordered" evidence="7">
    <location>
        <begin position="328"/>
        <end position="455"/>
    </location>
</feature>
<feature type="compositionally biased region" description="Basic residues" evidence="7">
    <location>
        <begin position="102"/>
        <end position="113"/>
    </location>
</feature>
<evidence type="ECO:0000256" key="6">
    <source>
        <dbReference type="ARBA" id="ARBA00023211"/>
    </source>
</evidence>
<sequence length="1026" mass="111548">MACSQSPDVSTSTLREVQTRSTPPYGSLSPPPRRHMESPEKRYLPPSPLKRNSGLLAFSQEADAALATPEPVMSPDEDSIFLMLRPDGPAENHHSDTDHATSKHVKRKKKRSNLRLCSTDGAQEPFDAPLSQQPKSSIYKMHQITGMQNRETTPTGHNSEKKIHKITGLGFAPERPKQINAEDKEPLHGEISSGSEYSNGGDSEYFNVDRFARRKSESSAIPSPLRIVKPPRPSRSLERPASCSPGYSRELTRSPLSPRFERFSFGYGRDALGIESAFELYHEAAKELARQDPLAAQQSKPDATLRLAAEMLLRPVSAPGIDERHSLWTSASQQETHRSLGARTLGGLPHRLRNRLSVSPSPSRDASQRRRGRNGNRDGIGTPETGGSIPISISSDISTPTTGVPDDSASPRRISRSSSLMAKVFRRSVTSPSSPAPPIGNTPSNTPVTPSRPAASFADHMRRSPHSHHDHVHQYPLSTTSTIAAAAAAAAATTTTTPTPASSPLIKEHEAPKSPINEHLSSLAANTTDLAAAAAGLLNKSATGLSNLAAGGEDKRRRKQLKTPAVSEEQPLAQAQEVVGVASRDPEALQTVIQGIQDEPQPLVDTALPPHKPHQDQEDSAIAESPEPEEEPESDSEFECSSYWHAAVARLRAYKPPPFPLWDRLPLSRRAAVLLLLYADRRGDLRVVITMRAASLRSFSGHAALPGGKADSLDETPYQIARREAYEEIGLPMDDSKLPPPFRIEHLCYLPMNLARTELVVRPCVALLHTGDGIAPSRSPGSSSSSSSPPPAQQQQQGQQSPPPAAQGTLSSPSPSPSPSPSSASASQTPTAEASFIPRLDAKEVAAVFSAPFHNFLRELDETPPTGAKALPPGKWYEGSWTEWNDHPWRMHFFYVPVNNQKVVRPKVSRATRLATLSSPTENGSPSATEEENGPDGDDGVTRYKVWGMTARILVDAATIAYGEPPEFEHNTHFGDEEIIEELAKIGRLEEKKRPGGALAAEDVKRTKEVIEEEKRARRKGEESKM</sequence>
<accession>A0ABR3VPJ0</accession>
<evidence type="ECO:0000313" key="9">
    <source>
        <dbReference type="EMBL" id="KAL1843741.1"/>
    </source>
</evidence>
<evidence type="ECO:0000256" key="3">
    <source>
        <dbReference type="ARBA" id="ARBA00022723"/>
    </source>
</evidence>
<name>A0ABR3VPJ0_HUMIN</name>
<feature type="region of interest" description="Disordered" evidence="7">
    <location>
        <begin position="181"/>
        <end position="202"/>
    </location>
</feature>
<feature type="region of interest" description="Disordered" evidence="7">
    <location>
        <begin position="914"/>
        <end position="941"/>
    </location>
</feature>
<keyword evidence="5" id="KW-0460">Magnesium</keyword>
<evidence type="ECO:0000256" key="5">
    <source>
        <dbReference type="ARBA" id="ARBA00022842"/>
    </source>
</evidence>
<feature type="domain" description="Nudix hydrolase" evidence="8">
    <location>
        <begin position="668"/>
        <end position="861"/>
    </location>
</feature>
<keyword evidence="3" id="KW-0479">Metal-binding</keyword>
<feature type="compositionally biased region" description="Acidic residues" evidence="7">
    <location>
        <begin position="618"/>
        <end position="638"/>
    </location>
</feature>
<evidence type="ECO:0000256" key="4">
    <source>
        <dbReference type="ARBA" id="ARBA00022801"/>
    </source>
</evidence>
<comment type="caution">
    <text evidence="9">The sequence shown here is derived from an EMBL/GenBank/DDBJ whole genome shotgun (WGS) entry which is preliminary data.</text>
</comment>
<evidence type="ECO:0000313" key="10">
    <source>
        <dbReference type="Proteomes" id="UP001583172"/>
    </source>
</evidence>
<feature type="compositionally biased region" description="Low complexity" evidence="7">
    <location>
        <begin position="488"/>
        <end position="504"/>
    </location>
</feature>
<proteinExistence type="predicted"/>
<comment type="cofactor">
    <cofactor evidence="2">
        <name>Mg(2+)</name>
        <dbReference type="ChEBI" id="CHEBI:18420"/>
    </cofactor>
</comment>
<dbReference type="Pfam" id="PF00293">
    <property type="entry name" value="NUDIX"/>
    <property type="match status" value="1"/>
</dbReference>
<dbReference type="Gene3D" id="3.90.79.10">
    <property type="entry name" value="Nucleoside Triphosphate Pyrophosphohydrolase"/>
    <property type="match status" value="1"/>
</dbReference>
<evidence type="ECO:0000256" key="7">
    <source>
        <dbReference type="SAM" id="MobiDB-lite"/>
    </source>
</evidence>
<feature type="compositionally biased region" description="Polar residues" evidence="7">
    <location>
        <begin position="192"/>
        <end position="201"/>
    </location>
</feature>
<reference evidence="9 10" key="1">
    <citation type="journal article" date="2024" name="Commun. Biol.">
        <title>Comparative genomic analysis of thermophilic fungi reveals convergent evolutionary adaptations and gene losses.</title>
        <authorList>
            <person name="Steindorff A.S."/>
            <person name="Aguilar-Pontes M.V."/>
            <person name="Robinson A.J."/>
            <person name="Andreopoulos B."/>
            <person name="LaButti K."/>
            <person name="Kuo A."/>
            <person name="Mondo S."/>
            <person name="Riley R."/>
            <person name="Otillar R."/>
            <person name="Haridas S."/>
            <person name="Lipzen A."/>
            <person name="Grimwood J."/>
            <person name="Schmutz J."/>
            <person name="Clum A."/>
            <person name="Reid I.D."/>
            <person name="Moisan M.C."/>
            <person name="Butler G."/>
            <person name="Nguyen T.T.M."/>
            <person name="Dewar K."/>
            <person name="Conant G."/>
            <person name="Drula E."/>
            <person name="Henrissat B."/>
            <person name="Hansel C."/>
            <person name="Singer S."/>
            <person name="Hutchinson M.I."/>
            <person name="de Vries R.P."/>
            <person name="Natvig D.O."/>
            <person name="Powell A.J."/>
            <person name="Tsang A."/>
            <person name="Grigoriev I.V."/>
        </authorList>
    </citation>
    <scope>NUCLEOTIDE SEQUENCE [LARGE SCALE GENOMIC DNA]</scope>
    <source>
        <strain evidence="9 10">CBS 620.91</strain>
    </source>
</reference>
<feature type="compositionally biased region" description="Polar residues" evidence="7">
    <location>
        <begin position="1"/>
        <end position="24"/>
    </location>
</feature>
<dbReference type="Proteomes" id="UP001583172">
    <property type="component" value="Unassembled WGS sequence"/>
</dbReference>
<keyword evidence="10" id="KW-1185">Reference proteome</keyword>
<dbReference type="InterPro" id="IPR015797">
    <property type="entry name" value="NUDIX_hydrolase-like_dom_sf"/>
</dbReference>
<dbReference type="CDD" id="cd03426">
    <property type="entry name" value="NUDIX_CoAse_Nudt7"/>
    <property type="match status" value="1"/>
</dbReference>
<feature type="region of interest" description="Disordered" evidence="7">
    <location>
        <begin position="599"/>
        <end position="638"/>
    </location>
</feature>
<feature type="region of interest" description="Disordered" evidence="7">
    <location>
        <begin position="217"/>
        <end position="251"/>
    </location>
</feature>
<gene>
    <name evidence="9" type="ORF">VTJ49DRAFT_122</name>
</gene>
<feature type="compositionally biased region" description="Low complexity" evidence="7">
    <location>
        <begin position="775"/>
        <end position="813"/>
    </location>
</feature>
<keyword evidence="4" id="KW-0378">Hydrolase</keyword>
<feature type="compositionally biased region" description="Low complexity" evidence="7">
    <location>
        <begin position="385"/>
        <end position="403"/>
    </location>
</feature>
<feature type="region of interest" description="Disordered" evidence="7">
    <location>
        <begin position="773"/>
        <end position="832"/>
    </location>
</feature>
<dbReference type="InterPro" id="IPR000086">
    <property type="entry name" value="NUDIX_hydrolase_dom"/>
</dbReference>